<dbReference type="GO" id="GO:0005524">
    <property type="term" value="F:ATP binding"/>
    <property type="evidence" value="ECO:0007669"/>
    <property type="project" value="UniProtKB-KW"/>
</dbReference>
<dbReference type="Gene3D" id="3.40.50.300">
    <property type="entry name" value="P-loop containing nucleotide triphosphate hydrolases"/>
    <property type="match status" value="1"/>
</dbReference>
<organism evidence="10 11">
    <name type="scientific">Streptomyces chryseus</name>
    <dbReference type="NCBI Taxonomy" id="68186"/>
    <lineage>
        <taxon>Bacteria</taxon>
        <taxon>Bacillati</taxon>
        <taxon>Actinomycetota</taxon>
        <taxon>Actinomycetes</taxon>
        <taxon>Kitasatosporales</taxon>
        <taxon>Streptomycetaceae</taxon>
        <taxon>Streptomyces</taxon>
    </lineage>
</organism>
<evidence type="ECO:0000256" key="2">
    <source>
        <dbReference type="ARBA" id="ARBA00022692"/>
    </source>
</evidence>
<dbReference type="Pfam" id="PF00005">
    <property type="entry name" value="ABC_tran"/>
    <property type="match status" value="1"/>
</dbReference>
<dbReference type="InterPro" id="IPR036640">
    <property type="entry name" value="ABC1_TM_sf"/>
</dbReference>
<dbReference type="SUPFAM" id="SSF90123">
    <property type="entry name" value="ABC transporter transmembrane region"/>
    <property type="match status" value="1"/>
</dbReference>
<evidence type="ECO:0000256" key="3">
    <source>
        <dbReference type="ARBA" id="ARBA00022741"/>
    </source>
</evidence>
<dbReference type="InterPro" id="IPR017871">
    <property type="entry name" value="ABC_transporter-like_CS"/>
</dbReference>
<evidence type="ECO:0000256" key="5">
    <source>
        <dbReference type="ARBA" id="ARBA00022989"/>
    </source>
</evidence>
<dbReference type="EMBL" id="BMVO01000001">
    <property type="protein sequence ID" value="GHA87087.1"/>
    <property type="molecule type" value="Genomic_DNA"/>
</dbReference>
<comment type="caution">
    <text evidence="10">The sequence shown here is derived from an EMBL/GenBank/DDBJ whole genome shotgun (WGS) entry which is preliminary data.</text>
</comment>
<dbReference type="InterPro" id="IPR003593">
    <property type="entry name" value="AAA+_ATPase"/>
</dbReference>
<dbReference type="PROSITE" id="PS00211">
    <property type="entry name" value="ABC_TRANSPORTER_1"/>
    <property type="match status" value="1"/>
</dbReference>
<comment type="subcellular location">
    <subcellularLocation>
        <location evidence="1">Cell membrane</location>
        <topology evidence="1">Multi-pass membrane protein</topology>
    </subcellularLocation>
</comment>
<dbReference type="InterPro" id="IPR003439">
    <property type="entry name" value="ABC_transporter-like_ATP-bd"/>
</dbReference>
<proteinExistence type="predicted"/>
<evidence type="ECO:0000256" key="1">
    <source>
        <dbReference type="ARBA" id="ARBA00004651"/>
    </source>
</evidence>
<keyword evidence="6 7" id="KW-0472">Membrane</keyword>
<feature type="transmembrane region" description="Helical" evidence="7">
    <location>
        <begin position="120"/>
        <end position="143"/>
    </location>
</feature>
<dbReference type="PANTHER" id="PTHR43394">
    <property type="entry name" value="ATP-DEPENDENT PERMEASE MDL1, MITOCHONDRIAL"/>
    <property type="match status" value="1"/>
</dbReference>
<dbReference type="Gene3D" id="1.20.1560.10">
    <property type="entry name" value="ABC transporter type 1, transmembrane domain"/>
    <property type="match status" value="1"/>
</dbReference>
<dbReference type="PROSITE" id="PS50929">
    <property type="entry name" value="ABC_TM1F"/>
    <property type="match status" value="1"/>
</dbReference>
<sequence>MSGPGGRMMAGGAPAERSMDFKGSGKRLMRRFAPERVTLWWMLAACVLSVALSVVGPMILGRATDLVFAGVVGRQARDGGSKAQVLDGLREKGDDGLADMLSGVGFTPGQGIDFGAVGDVLLIALAVYVGAGLLMLVATRLSIRVINRTVFRMREDVQAKLSRLPLRYFDQQKRGEVLSRATNDIDNISQTMQQTMGQLINSLLTIVGVLAMMFWVSPLLALVALVTVPLSVVVAAKVGKRSQPQFVRQWKTTGKLNAHIEEMYSGHALVKVFGRQDESAAAFREQNDALYEAGFRAQFNSGIMQPLMFFLSNINYVLVAVVGGLRVASGSLSIGDVQAFIQYSRQFSMPLTQVASMANLVQSGVASAERIFELLDAEEQEPDAADARCSPLAPSEARGRVVLEKVSFRYEPDTPLIEDLSLTVEPGQTVAIVGPTGAGKTTLVNLLMRFYEVTGGRILLDGVDVATVARDALRSGIGMVLQDTWLFGGTIADNIAYGASREVTREEIEEAARAAHADRFVRTLPDGYDTVIDDEGAGVSAGEKQLVTIARAFLSDPVILVLDEATSSVDTRTEVLIQKAMARLAHGRTSFVIAHRLSTIRDADVILVMENGAIVEQGTHDGLLTSGGAYARLYAAQFAQAVAEVD</sequence>
<evidence type="ECO:0000256" key="7">
    <source>
        <dbReference type="SAM" id="Phobius"/>
    </source>
</evidence>
<evidence type="ECO:0000256" key="4">
    <source>
        <dbReference type="ARBA" id="ARBA00022840"/>
    </source>
</evidence>
<reference evidence="11" key="1">
    <citation type="journal article" date="2019" name="Int. J. Syst. Evol. Microbiol.">
        <title>The Global Catalogue of Microorganisms (GCM) 10K type strain sequencing project: providing services to taxonomists for standard genome sequencing and annotation.</title>
        <authorList>
            <consortium name="The Broad Institute Genomics Platform"/>
            <consortium name="The Broad Institute Genome Sequencing Center for Infectious Disease"/>
            <person name="Wu L."/>
            <person name="Ma J."/>
        </authorList>
    </citation>
    <scope>NUCLEOTIDE SEQUENCE [LARGE SCALE GENOMIC DNA]</scope>
    <source>
        <strain evidence="11">JCM 4737</strain>
    </source>
</reference>
<dbReference type="Pfam" id="PF00664">
    <property type="entry name" value="ABC_membrane"/>
    <property type="match status" value="1"/>
</dbReference>
<evidence type="ECO:0000259" key="9">
    <source>
        <dbReference type="PROSITE" id="PS50929"/>
    </source>
</evidence>
<keyword evidence="11" id="KW-1185">Reference proteome</keyword>
<evidence type="ECO:0000313" key="11">
    <source>
        <dbReference type="Proteomes" id="UP000599437"/>
    </source>
</evidence>
<name>A0ABQ3DFY4_9ACTN</name>
<keyword evidence="4 10" id="KW-0067">ATP-binding</keyword>
<dbReference type="InterPro" id="IPR011527">
    <property type="entry name" value="ABC1_TM_dom"/>
</dbReference>
<dbReference type="Proteomes" id="UP000599437">
    <property type="component" value="Unassembled WGS sequence"/>
</dbReference>
<dbReference type="PROSITE" id="PS50893">
    <property type="entry name" value="ABC_TRANSPORTER_2"/>
    <property type="match status" value="1"/>
</dbReference>
<dbReference type="RefSeq" id="WP_189714574.1">
    <property type="nucleotide sequence ID" value="NZ_BMVO01000001.1"/>
</dbReference>
<dbReference type="SMART" id="SM00382">
    <property type="entry name" value="AAA"/>
    <property type="match status" value="1"/>
</dbReference>
<feature type="domain" description="ABC transmembrane type-1" evidence="9">
    <location>
        <begin position="40"/>
        <end position="363"/>
    </location>
</feature>
<dbReference type="CDD" id="cd18547">
    <property type="entry name" value="ABC_6TM_Tm288_like"/>
    <property type="match status" value="1"/>
</dbReference>
<feature type="domain" description="ABC transporter" evidence="8">
    <location>
        <begin position="401"/>
        <end position="636"/>
    </location>
</feature>
<evidence type="ECO:0000313" key="10">
    <source>
        <dbReference type="EMBL" id="GHA87087.1"/>
    </source>
</evidence>
<gene>
    <name evidence="10" type="ORF">GCM10010346_07160</name>
</gene>
<dbReference type="InterPro" id="IPR039421">
    <property type="entry name" value="Type_1_exporter"/>
</dbReference>
<dbReference type="PANTHER" id="PTHR43394:SF1">
    <property type="entry name" value="ATP-BINDING CASSETTE SUB-FAMILY B MEMBER 10, MITOCHONDRIAL"/>
    <property type="match status" value="1"/>
</dbReference>
<evidence type="ECO:0000256" key="6">
    <source>
        <dbReference type="ARBA" id="ARBA00023136"/>
    </source>
</evidence>
<keyword evidence="2 7" id="KW-0812">Transmembrane</keyword>
<dbReference type="CDD" id="cd03254">
    <property type="entry name" value="ABCC_Glucan_exporter_like"/>
    <property type="match status" value="1"/>
</dbReference>
<keyword evidence="3" id="KW-0547">Nucleotide-binding</keyword>
<feature type="transmembrane region" description="Helical" evidence="7">
    <location>
        <begin position="222"/>
        <end position="239"/>
    </location>
</feature>
<protein>
    <submittedName>
        <fullName evidence="10">Multidrug ABC transporter ATP-binding protein</fullName>
    </submittedName>
</protein>
<evidence type="ECO:0000259" key="8">
    <source>
        <dbReference type="PROSITE" id="PS50893"/>
    </source>
</evidence>
<feature type="transmembrane region" description="Helical" evidence="7">
    <location>
        <begin position="199"/>
        <end position="216"/>
    </location>
</feature>
<keyword evidence="5 7" id="KW-1133">Transmembrane helix</keyword>
<accession>A0ABQ3DFY4</accession>
<dbReference type="InterPro" id="IPR027417">
    <property type="entry name" value="P-loop_NTPase"/>
</dbReference>
<feature type="transmembrane region" description="Helical" evidence="7">
    <location>
        <begin position="37"/>
        <end position="60"/>
    </location>
</feature>
<feature type="transmembrane region" description="Helical" evidence="7">
    <location>
        <begin position="307"/>
        <end position="328"/>
    </location>
</feature>
<dbReference type="SUPFAM" id="SSF52540">
    <property type="entry name" value="P-loop containing nucleoside triphosphate hydrolases"/>
    <property type="match status" value="1"/>
</dbReference>